<feature type="region of interest" description="Disordered" evidence="1">
    <location>
        <begin position="290"/>
        <end position="315"/>
    </location>
</feature>
<reference evidence="3" key="3">
    <citation type="submission" date="2025-09" db="UniProtKB">
        <authorList>
            <consortium name="Ensembl"/>
        </authorList>
    </citation>
    <scope>IDENTIFICATION</scope>
</reference>
<organism evidence="3 4">
    <name type="scientific">Myotis lucifugus</name>
    <name type="common">Little brown bat</name>
    <dbReference type="NCBI Taxonomy" id="59463"/>
    <lineage>
        <taxon>Eukaryota</taxon>
        <taxon>Metazoa</taxon>
        <taxon>Chordata</taxon>
        <taxon>Craniata</taxon>
        <taxon>Vertebrata</taxon>
        <taxon>Euteleostomi</taxon>
        <taxon>Mammalia</taxon>
        <taxon>Eutheria</taxon>
        <taxon>Laurasiatheria</taxon>
        <taxon>Chiroptera</taxon>
        <taxon>Yangochiroptera</taxon>
        <taxon>Vespertilionidae</taxon>
        <taxon>Myotis</taxon>
    </lineage>
</organism>
<feature type="region of interest" description="Disordered" evidence="1">
    <location>
        <begin position="743"/>
        <end position="789"/>
    </location>
</feature>
<evidence type="ECO:0000313" key="4">
    <source>
        <dbReference type="Proteomes" id="UP000001074"/>
    </source>
</evidence>
<reference evidence="3" key="2">
    <citation type="submission" date="2025-08" db="UniProtKB">
        <authorList>
            <consortium name="Ensembl"/>
        </authorList>
    </citation>
    <scope>IDENTIFICATION</scope>
</reference>
<dbReference type="PANTHER" id="PTHR15921">
    <property type="entry name" value="PRE-MRNA CLEAVAGE COMPLEX II"/>
    <property type="match status" value="1"/>
</dbReference>
<dbReference type="HOGENOM" id="CLU_019678_0_0_1"/>
<dbReference type="Pfam" id="PF20844">
    <property type="entry name" value="PCF11_RFEG_rpt"/>
    <property type="match status" value="2"/>
</dbReference>
<feature type="domain" description="Pcf11 C-terminal" evidence="2">
    <location>
        <begin position="676"/>
        <end position="714"/>
    </location>
</feature>
<evidence type="ECO:0000313" key="3">
    <source>
        <dbReference type="Ensembl" id="ENSMLUP00000001654.2"/>
    </source>
</evidence>
<dbReference type="Ensembl" id="ENSMLUT00000001813.2">
    <property type="protein sequence ID" value="ENSMLUP00000001654.2"/>
    <property type="gene ID" value="ENSMLUG00000001815.2"/>
</dbReference>
<protein>
    <recommendedName>
        <fullName evidence="2">Pcf11 C-terminal domain-containing protein</fullName>
    </recommendedName>
</protein>
<dbReference type="Pfam" id="PF21936">
    <property type="entry name" value="Pcf11_C"/>
    <property type="match status" value="1"/>
</dbReference>
<dbReference type="eggNOG" id="KOG2071">
    <property type="taxonomic scope" value="Eukaryota"/>
</dbReference>
<accession>G1NWF1</accession>
<dbReference type="EMBL" id="AAPE02021779">
    <property type="status" value="NOT_ANNOTATED_CDS"/>
    <property type="molecule type" value="Genomic_DNA"/>
</dbReference>
<keyword evidence="4" id="KW-1185">Reference proteome</keyword>
<evidence type="ECO:0000259" key="2">
    <source>
        <dbReference type="Pfam" id="PF21936"/>
    </source>
</evidence>
<dbReference type="GeneTree" id="ENSGT00440000034259"/>
<sequence>GPSGAARRFDGPHGQPAGEIRFEGPLLRQGVGMRFEGPHGQSVAGLRNLRFEGPHGPPGVGIRLEGPLVQQGGGMRFDGLHGHPGPRFERTGQPGPQRFDGPPGQQPVGGLRFEGHRGQPVGSLRFEGPHGQPVGGLRFDNPGGQPVSGHRFEGGHGPSGAARRFDGPHGQPAGEIRFEGPLLRQGVGMRFEGPHGQSVAGLRFEGQHNALGGNLRFEGPHGPPGVGIRLEGPLVQQGGGMRFERPVPGGGLRLEGPLRQGGPRWKGCHAFRSDGQPGQPSLLPRFDGLHGHPGPRFERTGQPGPQRFDGPPGQQVQPRFDGVPQRFDGPQHQQASRFDAPLGVQGARFDNHPSLRNECVSFHQTGPYREPPGHTFNAPSQGLQIQRHKQIFDLPQGPNFNGPHGPGNQSFSNPLSRASGYSFDEKNLQSPQCGNFGNLPAPRTVGNIQASPQVLTGVAQPVPFGQGQQFLPVHPPNPGAFVQNPSGALPKADPDNHLSQVDVNELFSKLLKAGILKLSQPDSATTRVNEVAAQPPAEEEEGQNEDRDVPDLTNFTTGELKQRYESVINRLYTGIQCSSCGMRFTTSQADVYADHLDWHYRQNRTEKGASRKVTHRRWYNSSADWIECEGIADLEERAKSQFFEKVHEEVVLKTQEAAKEKEFRSVPAGPAGAVESCEICQEQFEQYWDEEEEEWHLKNAIRVDGETYHPSCYEDDQNTSSFDCTPSPSKTPFENPWNIMLNTVKNESQEPRDSPKVKEEQIDAPPACTEDSTATPVEMKTENDTVESV</sequence>
<dbReference type="Proteomes" id="UP000001074">
    <property type="component" value="Unassembled WGS sequence"/>
</dbReference>
<evidence type="ECO:0000256" key="1">
    <source>
        <dbReference type="SAM" id="MobiDB-lite"/>
    </source>
</evidence>
<feature type="region of interest" description="Disordered" evidence="1">
    <location>
        <begin position="716"/>
        <end position="735"/>
    </location>
</feature>
<feature type="compositionally biased region" description="Basic and acidic residues" evidence="1">
    <location>
        <begin position="747"/>
        <end position="761"/>
    </location>
</feature>
<name>G1NWF1_MYOLU</name>
<dbReference type="GO" id="GO:0003729">
    <property type="term" value="F:mRNA binding"/>
    <property type="evidence" value="ECO:0007669"/>
    <property type="project" value="InterPro"/>
</dbReference>
<dbReference type="GO" id="GO:0005849">
    <property type="term" value="C:mRNA cleavage factor complex"/>
    <property type="evidence" value="ECO:0007669"/>
    <property type="project" value="TreeGrafter"/>
</dbReference>
<feature type="compositionally biased region" description="Basic and acidic residues" evidence="1">
    <location>
        <begin position="290"/>
        <end position="299"/>
    </location>
</feature>
<dbReference type="GO" id="GO:0000993">
    <property type="term" value="F:RNA polymerase II complex binding"/>
    <property type="evidence" value="ECO:0007669"/>
    <property type="project" value="InterPro"/>
</dbReference>
<dbReference type="EMBL" id="AAPE02021780">
    <property type="status" value="NOT_ANNOTATED_CDS"/>
    <property type="molecule type" value="Genomic_DNA"/>
</dbReference>
<dbReference type="GO" id="GO:0031124">
    <property type="term" value="P:mRNA 3'-end processing"/>
    <property type="evidence" value="ECO:0007669"/>
    <property type="project" value="InterPro"/>
</dbReference>
<dbReference type="InParanoid" id="G1NWF1"/>
<dbReference type="InterPro" id="IPR048829">
    <property type="entry name" value="PCF11_RFEG_rpt"/>
</dbReference>
<dbReference type="GO" id="GO:0005737">
    <property type="term" value="C:cytoplasm"/>
    <property type="evidence" value="ECO:0007669"/>
    <property type="project" value="TreeGrafter"/>
</dbReference>
<dbReference type="GO" id="GO:0006369">
    <property type="term" value="P:termination of RNA polymerase II transcription"/>
    <property type="evidence" value="ECO:0007669"/>
    <property type="project" value="InterPro"/>
</dbReference>
<feature type="compositionally biased region" description="Low complexity" evidence="1">
    <location>
        <begin position="396"/>
        <end position="408"/>
    </location>
</feature>
<dbReference type="AlphaFoldDB" id="G1NWF1"/>
<feature type="region of interest" description="Disordered" evidence="1">
    <location>
        <begin position="90"/>
        <end position="175"/>
    </location>
</feature>
<reference evidence="3 4" key="1">
    <citation type="journal article" date="2011" name="Nature">
        <title>A high-resolution map of human evolutionary constraint using 29 mammals.</title>
        <authorList>
            <person name="Lindblad-Toh K."/>
            <person name="Garber M."/>
            <person name="Zuk O."/>
            <person name="Lin M.F."/>
            <person name="Parker B.J."/>
            <person name="Washietl S."/>
            <person name="Kheradpour P."/>
            <person name="Ernst J."/>
            <person name="Jordan G."/>
            <person name="Mauceli E."/>
            <person name="Ward L.D."/>
            <person name="Lowe C.B."/>
            <person name="Holloway A.K."/>
            <person name="Clamp M."/>
            <person name="Gnerre S."/>
            <person name="Alfoldi J."/>
            <person name="Beal K."/>
            <person name="Chang J."/>
            <person name="Clawson H."/>
            <person name="Cuff J."/>
            <person name="Di Palma F."/>
            <person name="Fitzgerald S."/>
            <person name="Flicek P."/>
            <person name="Guttman M."/>
            <person name="Hubisz M.J."/>
            <person name="Jaffe D.B."/>
            <person name="Jungreis I."/>
            <person name="Kent W.J."/>
            <person name="Kostka D."/>
            <person name="Lara M."/>
            <person name="Martins A.L."/>
            <person name="Massingham T."/>
            <person name="Moltke I."/>
            <person name="Raney B.J."/>
            <person name="Rasmussen M.D."/>
            <person name="Robinson J."/>
            <person name="Stark A."/>
            <person name="Vilella A.J."/>
            <person name="Wen J."/>
            <person name="Xie X."/>
            <person name="Zody M.C."/>
            <person name="Baldwin J."/>
            <person name="Bloom T."/>
            <person name="Chin C.W."/>
            <person name="Heiman D."/>
            <person name="Nicol R."/>
            <person name="Nusbaum C."/>
            <person name="Young S."/>
            <person name="Wilkinson J."/>
            <person name="Worley K.C."/>
            <person name="Kovar C.L."/>
            <person name="Muzny D.M."/>
            <person name="Gibbs R.A."/>
            <person name="Cree A."/>
            <person name="Dihn H.H."/>
            <person name="Fowler G."/>
            <person name="Jhangiani S."/>
            <person name="Joshi V."/>
            <person name="Lee S."/>
            <person name="Lewis L.R."/>
            <person name="Nazareth L.V."/>
            <person name="Okwuonu G."/>
            <person name="Santibanez J."/>
            <person name="Warren W.C."/>
            <person name="Mardis E.R."/>
            <person name="Weinstock G.M."/>
            <person name="Wilson R.K."/>
            <person name="Delehaunty K."/>
            <person name="Dooling D."/>
            <person name="Fronik C."/>
            <person name="Fulton L."/>
            <person name="Fulton B."/>
            <person name="Graves T."/>
            <person name="Minx P."/>
            <person name="Sodergren E."/>
            <person name="Birney E."/>
            <person name="Margulies E.H."/>
            <person name="Herrero J."/>
            <person name="Green E.D."/>
            <person name="Haussler D."/>
            <person name="Siepel A."/>
            <person name="Goldman N."/>
            <person name="Pollard K.S."/>
            <person name="Pedersen J.S."/>
            <person name="Lander E.S."/>
            <person name="Kellis M."/>
        </authorList>
    </citation>
    <scope>NUCLEOTIDE SEQUENCE [LARGE SCALE GENOMIC DNA]</scope>
</reference>
<dbReference type="PANTHER" id="PTHR15921:SF3">
    <property type="entry name" value="PRE-MRNA CLEAVAGE COMPLEX 2 PROTEIN PCF11"/>
    <property type="match status" value="1"/>
</dbReference>
<dbReference type="InterPro" id="IPR054127">
    <property type="entry name" value="Pcf11_C"/>
</dbReference>
<proteinExistence type="predicted"/>
<feature type="region of interest" description="Disordered" evidence="1">
    <location>
        <begin position="396"/>
        <end position="439"/>
    </location>
</feature>
<feature type="region of interest" description="Disordered" evidence="1">
    <location>
        <begin position="466"/>
        <end position="497"/>
    </location>
</feature>
<feature type="region of interest" description="Disordered" evidence="1">
    <location>
        <begin position="523"/>
        <end position="553"/>
    </location>
</feature>
<feature type="compositionally biased region" description="Polar residues" evidence="1">
    <location>
        <begin position="718"/>
        <end position="732"/>
    </location>
</feature>
<dbReference type="InterPro" id="IPR045154">
    <property type="entry name" value="PCF11-like"/>
</dbReference>
<dbReference type="STRING" id="59463.ENSMLUP00000001654"/>